<dbReference type="OrthoDB" id="9775096at2"/>
<dbReference type="GO" id="GO:0046677">
    <property type="term" value="P:response to antibiotic"/>
    <property type="evidence" value="ECO:0007669"/>
    <property type="project" value="InterPro"/>
</dbReference>
<protein>
    <submittedName>
        <fullName evidence="2">Serine hydrolase</fullName>
    </submittedName>
</protein>
<sequence>MSRCGPLVLLFTRPEVRHTVPVTDTKLQAELDAIIDRTTTGQPGLQISYELATPTGVVAAHEPDADHYAASTMKLPLVLAAYRRRDQGTLDLDSTVTVHNSFTSRVGGEFGITREDDSDEEVWAELGRPVTLRWLCRRSIIRSSNLATNLVFEAVGTDAIAEAITVCRADGVRVVRAIEDYAAQREGRGNLVTCHGLNTILLALADGTAAAPGTCGELLGVLADNEVNTDIPPGLPDGTWVAHKNGWVSDAVLDAALIRPRGGDDPTEQFVLTAAVSGQWPNDRSHELIRRLAATAWEQRSHWPSDG</sequence>
<feature type="domain" description="Beta-lactamase class A catalytic" evidence="1">
    <location>
        <begin position="55"/>
        <end position="261"/>
    </location>
</feature>
<evidence type="ECO:0000259" key="1">
    <source>
        <dbReference type="Pfam" id="PF13354"/>
    </source>
</evidence>
<proteinExistence type="predicted"/>
<dbReference type="Proteomes" id="UP000319263">
    <property type="component" value="Chromosome"/>
</dbReference>
<dbReference type="Gene3D" id="3.40.710.10">
    <property type="entry name" value="DD-peptidase/beta-lactamase superfamily"/>
    <property type="match status" value="1"/>
</dbReference>
<dbReference type="KEGG" id="mik:FOE78_13890"/>
<dbReference type="Pfam" id="PF13354">
    <property type="entry name" value="Beta-lactamase2"/>
    <property type="match status" value="1"/>
</dbReference>
<name>A0A516Q0B8_9ACTN</name>
<organism evidence="2 3">
    <name type="scientific">Microlunatus elymi</name>
    <dbReference type="NCBI Taxonomy" id="2596828"/>
    <lineage>
        <taxon>Bacteria</taxon>
        <taxon>Bacillati</taxon>
        <taxon>Actinomycetota</taxon>
        <taxon>Actinomycetes</taxon>
        <taxon>Propionibacteriales</taxon>
        <taxon>Propionibacteriaceae</taxon>
        <taxon>Microlunatus</taxon>
    </lineage>
</organism>
<dbReference type="PANTHER" id="PTHR35333:SF3">
    <property type="entry name" value="BETA-LACTAMASE-TYPE TRANSPEPTIDASE FOLD CONTAINING PROTEIN"/>
    <property type="match status" value="1"/>
</dbReference>
<dbReference type="GO" id="GO:0030655">
    <property type="term" value="P:beta-lactam antibiotic catabolic process"/>
    <property type="evidence" value="ECO:0007669"/>
    <property type="project" value="InterPro"/>
</dbReference>
<dbReference type="InterPro" id="IPR000871">
    <property type="entry name" value="Beta-lactam_class-A"/>
</dbReference>
<dbReference type="EMBL" id="CP041692">
    <property type="protein sequence ID" value="QDP96858.1"/>
    <property type="molecule type" value="Genomic_DNA"/>
</dbReference>
<dbReference type="InterPro" id="IPR045155">
    <property type="entry name" value="Beta-lactam_cat"/>
</dbReference>
<keyword evidence="2" id="KW-0378">Hydrolase</keyword>
<evidence type="ECO:0000313" key="3">
    <source>
        <dbReference type="Proteomes" id="UP000319263"/>
    </source>
</evidence>
<dbReference type="AlphaFoldDB" id="A0A516Q0B8"/>
<evidence type="ECO:0000313" key="2">
    <source>
        <dbReference type="EMBL" id="QDP96858.1"/>
    </source>
</evidence>
<dbReference type="GO" id="GO:0008800">
    <property type="term" value="F:beta-lactamase activity"/>
    <property type="evidence" value="ECO:0007669"/>
    <property type="project" value="InterPro"/>
</dbReference>
<dbReference type="PANTHER" id="PTHR35333">
    <property type="entry name" value="BETA-LACTAMASE"/>
    <property type="match status" value="1"/>
</dbReference>
<dbReference type="SUPFAM" id="SSF56601">
    <property type="entry name" value="beta-lactamase/transpeptidase-like"/>
    <property type="match status" value="1"/>
</dbReference>
<dbReference type="InterPro" id="IPR012338">
    <property type="entry name" value="Beta-lactam/transpept-like"/>
</dbReference>
<keyword evidence="3" id="KW-1185">Reference proteome</keyword>
<gene>
    <name evidence="2" type="ORF">FOE78_13890</name>
</gene>
<accession>A0A516Q0B8</accession>
<reference evidence="2 3" key="1">
    <citation type="submission" date="2019-07" db="EMBL/GenBank/DDBJ databases">
        <title>Microlunatus dokdonensis sp. nov. isolated from the rhizospheric soil of the wild plant Elymus tsukushiensis.</title>
        <authorList>
            <person name="Ghim S.-Y."/>
            <person name="Hwang Y.-J."/>
            <person name="Son J.-S."/>
            <person name="Shin J.-H."/>
        </authorList>
    </citation>
    <scope>NUCLEOTIDE SEQUENCE [LARGE SCALE GENOMIC DNA]</scope>
    <source>
        <strain evidence="2 3">KUDC0627</strain>
    </source>
</reference>